<accession>Q9FUT6</accession>
<reference evidence="1" key="1">
    <citation type="journal article" date="2000" name="Nature">
        <title>Repeated, recent and diverse transfers of a mitochondrial gene to the nucleus in flowering plants.</title>
        <authorList>
            <person name="Adams K.L."/>
            <person name="Daley D.O."/>
            <person name="Qiu Y.L."/>
            <person name="Whelan J."/>
            <person name="Palmer J.D."/>
        </authorList>
    </citation>
    <scope>NUCLEOTIDE SEQUENCE</scope>
</reference>
<sequence>MAASVFLLRSLRRRELLNSSLAAHKALAGNIESAAYPSNATLARLFSSKPAGNEVIPVKEQKMVKKEADSYLQKDQDQDQVSKALIGIRVTSFDPHFIGLPPHTRKVGLPESRVVYTVLRSPHI</sequence>
<dbReference type="EMBL" id="AF287343">
    <property type="protein sequence ID" value="AAG32321.1"/>
    <property type="molecule type" value="mRNA"/>
</dbReference>
<organism evidence="1">
    <name type="scientific">Fuchsia hybrid cultivar</name>
    <dbReference type="NCBI Taxonomy" id="133545"/>
    <lineage>
        <taxon>Eukaryota</taxon>
        <taxon>Viridiplantae</taxon>
        <taxon>Streptophyta</taxon>
        <taxon>Embryophyta</taxon>
        <taxon>Tracheophyta</taxon>
        <taxon>Spermatophyta</taxon>
        <taxon>Magnoliopsida</taxon>
        <taxon>eudicotyledons</taxon>
        <taxon>Gunneridae</taxon>
        <taxon>Pentapetalae</taxon>
        <taxon>rosids</taxon>
        <taxon>malvids</taxon>
        <taxon>Myrtales</taxon>
        <taxon>Onagraceae</taxon>
        <taxon>Onagroideae</taxon>
        <taxon>Circaeeae</taxon>
        <taxon>Fuchsia</taxon>
    </lineage>
</organism>
<feature type="non-terminal residue" evidence="1">
    <location>
        <position position="124"/>
    </location>
</feature>
<proteinExistence type="evidence at transcript level"/>
<evidence type="ECO:0000313" key="1">
    <source>
        <dbReference type="EMBL" id="AAG32321.1"/>
    </source>
</evidence>
<keyword evidence="1" id="KW-0689">Ribosomal protein</keyword>
<name>Q9FUT6_9MYRT</name>
<dbReference type="GO" id="GO:0005840">
    <property type="term" value="C:ribosome"/>
    <property type="evidence" value="ECO:0007669"/>
    <property type="project" value="UniProtKB-KW"/>
</dbReference>
<keyword evidence="1" id="KW-0687">Ribonucleoprotein</keyword>
<dbReference type="AlphaFoldDB" id="Q9FUT6"/>
<protein>
    <submittedName>
        <fullName evidence="1">Ribosomal protein S10</fullName>
    </submittedName>
</protein>